<reference evidence="1" key="1">
    <citation type="submission" date="2014-11" db="EMBL/GenBank/DDBJ databases">
        <authorList>
            <person name="Amaro Gonzalez C."/>
        </authorList>
    </citation>
    <scope>NUCLEOTIDE SEQUENCE</scope>
</reference>
<dbReference type="AlphaFoldDB" id="A0A0E9PZ43"/>
<reference evidence="1" key="2">
    <citation type="journal article" date="2015" name="Fish Shellfish Immunol.">
        <title>Early steps in the European eel (Anguilla anguilla)-Vibrio vulnificus interaction in the gills: Role of the RtxA13 toxin.</title>
        <authorList>
            <person name="Callol A."/>
            <person name="Pajuelo D."/>
            <person name="Ebbesson L."/>
            <person name="Teles M."/>
            <person name="MacKenzie S."/>
            <person name="Amaro C."/>
        </authorList>
    </citation>
    <scope>NUCLEOTIDE SEQUENCE</scope>
</reference>
<proteinExistence type="predicted"/>
<accession>A0A0E9PZ43</accession>
<organism evidence="1">
    <name type="scientific">Anguilla anguilla</name>
    <name type="common">European freshwater eel</name>
    <name type="synonym">Muraena anguilla</name>
    <dbReference type="NCBI Taxonomy" id="7936"/>
    <lineage>
        <taxon>Eukaryota</taxon>
        <taxon>Metazoa</taxon>
        <taxon>Chordata</taxon>
        <taxon>Craniata</taxon>
        <taxon>Vertebrata</taxon>
        <taxon>Euteleostomi</taxon>
        <taxon>Actinopterygii</taxon>
        <taxon>Neopterygii</taxon>
        <taxon>Teleostei</taxon>
        <taxon>Anguilliformes</taxon>
        <taxon>Anguillidae</taxon>
        <taxon>Anguilla</taxon>
    </lineage>
</organism>
<name>A0A0E9PZ43_ANGAN</name>
<dbReference type="EMBL" id="GBXM01099020">
    <property type="protein sequence ID" value="JAH09557.1"/>
    <property type="molecule type" value="Transcribed_RNA"/>
</dbReference>
<sequence length="25" mass="2830">MPLASCWKVVRINKSELGTARGIHY</sequence>
<evidence type="ECO:0000313" key="1">
    <source>
        <dbReference type="EMBL" id="JAH09557.1"/>
    </source>
</evidence>
<protein>
    <submittedName>
        <fullName evidence="1">Uncharacterized protein</fullName>
    </submittedName>
</protein>